<evidence type="ECO:0000313" key="1">
    <source>
        <dbReference type="EMBL" id="TLF39729.1"/>
    </source>
</evidence>
<reference evidence="1 2" key="1">
    <citation type="submission" date="2019-05" db="EMBL/GenBank/DDBJ databases">
        <title>Genome-based reclassification of Lactobacillus casei as Lactobacillus casei subsp. casei. subsp.nov., description of Lactobacillus casei subsp. zeae subsp. nov., and emended description of Lactobacillus casei.</title>
        <authorList>
            <person name="Huang C.-H."/>
        </authorList>
    </citation>
    <scope>NUCLEOTIDE SEQUENCE [LARGE SCALE GENOMIC DNA]</scope>
    <source>
        <strain evidence="1 2">CRBIP24.44</strain>
    </source>
</reference>
<sequence>MDDFKLPTLMAQRLVDGLMGGYKEYLAERKQKQQALTISGAFAWTRSNFIDSKISQLFSQDDTVDSQIDKAGYAWEYLQFIQESDSDRALIIVKNARQVKRNFNGATASIDKNNYLYRLAGINNTWSAAGLLSGKPTDRVVQLELALPEATTDFEHLAEQVSSNFSKFYIVTYEVDNVSKMISDIELTMPNQSKMTLSPIQNLTPLISRSQFQINSEELETIQGDQVPDAAYEQNTLFGYEINTDAENEREAGAE</sequence>
<dbReference type="Proteomes" id="UP000309885">
    <property type="component" value="Unassembled WGS sequence"/>
</dbReference>
<evidence type="ECO:0000313" key="2">
    <source>
        <dbReference type="Proteomes" id="UP000309885"/>
    </source>
</evidence>
<comment type="caution">
    <text evidence="1">The sequence shown here is derived from an EMBL/GenBank/DDBJ whole genome shotgun (WGS) entry which is preliminary data.</text>
</comment>
<dbReference type="AlphaFoldDB" id="A0A5R8LR52"/>
<dbReference type="EMBL" id="VBWO01000005">
    <property type="protein sequence ID" value="TLF39729.1"/>
    <property type="molecule type" value="Genomic_DNA"/>
</dbReference>
<name>A0A5R8LR52_LACZE</name>
<dbReference type="RefSeq" id="WP_138130805.1">
    <property type="nucleotide sequence ID" value="NZ_VBWO01000005.1"/>
</dbReference>
<gene>
    <name evidence="1" type="ORF">FEI15_07215</name>
</gene>
<organism evidence="1 2">
    <name type="scientific">Lacticaseibacillus zeae</name>
    <name type="common">Lactobacillus zeae</name>
    <dbReference type="NCBI Taxonomy" id="57037"/>
    <lineage>
        <taxon>Bacteria</taxon>
        <taxon>Bacillati</taxon>
        <taxon>Bacillota</taxon>
        <taxon>Bacilli</taxon>
        <taxon>Lactobacillales</taxon>
        <taxon>Lactobacillaceae</taxon>
        <taxon>Lacticaseibacillus</taxon>
    </lineage>
</organism>
<proteinExistence type="predicted"/>
<protein>
    <submittedName>
        <fullName evidence="1">Uncharacterized protein</fullName>
    </submittedName>
</protein>
<accession>A0A5R8LR52</accession>